<gene>
    <name evidence="9" type="ORF">NDU88_001186</name>
</gene>
<keyword evidence="3" id="KW-0540">Nuclease</keyword>
<dbReference type="PANTHER" id="PTHR37984:SF5">
    <property type="entry name" value="PROTEIN NYNRIN-LIKE"/>
    <property type="match status" value="1"/>
</dbReference>
<dbReference type="EMBL" id="JANPWB010000008">
    <property type="protein sequence ID" value="KAJ1160692.1"/>
    <property type="molecule type" value="Genomic_DNA"/>
</dbReference>
<keyword evidence="2" id="KW-0548">Nucleotidyltransferase</keyword>
<dbReference type="AlphaFoldDB" id="A0AAV7S7W5"/>
<keyword evidence="5" id="KW-0378">Hydrolase</keyword>
<proteinExistence type="predicted"/>
<evidence type="ECO:0000259" key="8">
    <source>
        <dbReference type="Pfam" id="PF17917"/>
    </source>
</evidence>
<feature type="domain" description="Reverse transcriptase RNase H-like" evidence="8">
    <location>
        <begin position="56"/>
        <end position="144"/>
    </location>
</feature>
<dbReference type="GO" id="GO:0003824">
    <property type="term" value="F:catalytic activity"/>
    <property type="evidence" value="ECO:0007669"/>
    <property type="project" value="UniProtKB-KW"/>
</dbReference>
<name>A0AAV7S7W5_PLEWA</name>
<evidence type="ECO:0000256" key="7">
    <source>
        <dbReference type="SAM" id="MobiDB-lite"/>
    </source>
</evidence>
<evidence type="ECO:0000256" key="1">
    <source>
        <dbReference type="ARBA" id="ARBA00022679"/>
    </source>
</evidence>
<keyword evidence="6" id="KW-0695">RNA-directed DNA polymerase</keyword>
<comment type="caution">
    <text evidence="9">The sequence shown here is derived from an EMBL/GenBank/DDBJ whole genome shotgun (WGS) entry which is preliminary data.</text>
</comment>
<keyword evidence="10" id="KW-1185">Reference proteome</keyword>
<keyword evidence="1" id="KW-0808">Transferase</keyword>
<evidence type="ECO:0000256" key="6">
    <source>
        <dbReference type="ARBA" id="ARBA00022918"/>
    </source>
</evidence>
<dbReference type="InterPro" id="IPR041373">
    <property type="entry name" value="RT_RNaseH"/>
</dbReference>
<dbReference type="InterPro" id="IPR050951">
    <property type="entry name" value="Retrovirus_Pol_polyprotein"/>
</dbReference>
<organism evidence="9 10">
    <name type="scientific">Pleurodeles waltl</name>
    <name type="common">Iberian ribbed newt</name>
    <dbReference type="NCBI Taxonomy" id="8319"/>
    <lineage>
        <taxon>Eukaryota</taxon>
        <taxon>Metazoa</taxon>
        <taxon>Chordata</taxon>
        <taxon>Craniata</taxon>
        <taxon>Vertebrata</taxon>
        <taxon>Euteleostomi</taxon>
        <taxon>Amphibia</taxon>
        <taxon>Batrachia</taxon>
        <taxon>Caudata</taxon>
        <taxon>Salamandroidea</taxon>
        <taxon>Salamandridae</taxon>
        <taxon>Pleurodelinae</taxon>
        <taxon>Pleurodeles</taxon>
    </lineage>
</organism>
<dbReference type="Proteomes" id="UP001066276">
    <property type="component" value="Chromosome 4_2"/>
</dbReference>
<reference evidence="9" key="1">
    <citation type="journal article" date="2022" name="bioRxiv">
        <title>Sequencing and chromosome-scale assembly of the giantPleurodeles waltlgenome.</title>
        <authorList>
            <person name="Brown T."/>
            <person name="Elewa A."/>
            <person name="Iarovenko S."/>
            <person name="Subramanian E."/>
            <person name="Araus A.J."/>
            <person name="Petzold A."/>
            <person name="Susuki M."/>
            <person name="Suzuki K.-i.T."/>
            <person name="Hayashi T."/>
            <person name="Toyoda A."/>
            <person name="Oliveira C."/>
            <person name="Osipova E."/>
            <person name="Leigh N.D."/>
            <person name="Simon A."/>
            <person name="Yun M.H."/>
        </authorList>
    </citation>
    <scope>NUCLEOTIDE SEQUENCE</scope>
    <source>
        <strain evidence="9">20211129_DDA</strain>
        <tissue evidence="9">Liver</tissue>
    </source>
</reference>
<evidence type="ECO:0000313" key="9">
    <source>
        <dbReference type="EMBL" id="KAJ1160692.1"/>
    </source>
</evidence>
<evidence type="ECO:0000256" key="5">
    <source>
        <dbReference type="ARBA" id="ARBA00022801"/>
    </source>
</evidence>
<evidence type="ECO:0000256" key="4">
    <source>
        <dbReference type="ARBA" id="ARBA00022759"/>
    </source>
</evidence>
<keyword evidence="4" id="KW-0255">Endonuclease</keyword>
<evidence type="ECO:0000313" key="10">
    <source>
        <dbReference type="Proteomes" id="UP001066276"/>
    </source>
</evidence>
<evidence type="ECO:0000256" key="2">
    <source>
        <dbReference type="ARBA" id="ARBA00022695"/>
    </source>
</evidence>
<dbReference type="SUPFAM" id="SSF56672">
    <property type="entry name" value="DNA/RNA polymerases"/>
    <property type="match status" value="1"/>
</dbReference>
<dbReference type="PANTHER" id="PTHR37984">
    <property type="entry name" value="PROTEIN CBG26694"/>
    <property type="match status" value="1"/>
</dbReference>
<feature type="region of interest" description="Disordered" evidence="7">
    <location>
        <begin position="148"/>
        <end position="180"/>
    </location>
</feature>
<sequence length="215" mass="24023">MVMYCGCFIRNMTNLTAPLRELTKINTFWSWGPEQEKGISSNETGLVADTSLVYFDLDRESELFVAASATRLAAVLSQQQNNREWVPVAHASRMLTDTEQRCSHIKKRGHGRVLGCRYFHIYLYGQLFTVHTDHKPLIPLSAPEAEREVHPGLAASEATAQRQKAAARSAEADNRSTRPRSGVFCSCWQSASFSRAAQILSVGGNGRQGYQCKRQ</sequence>
<accession>A0AAV7S7W5</accession>
<dbReference type="InterPro" id="IPR043502">
    <property type="entry name" value="DNA/RNA_pol_sf"/>
</dbReference>
<dbReference type="Pfam" id="PF17917">
    <property type="entry name" value="RT_RNaseH"/>
    <property type="match status" value="1"/>
</dbReference>
<protein>
    <recommendedName>
        <fullName evidence="8">Reverse transcriptase RNase H-like domain-containing protein</fullName>
    </recommendedName>
</protein>
<dbReference type="Gene3D" id="3.10.20.370">
    <property type="match status" value="1"/>
</dbReference>
<evidence type="ECO:0000256" key="3">
    <source>
        <dbReference type="ARBA" id="ARBA00022722"/>
    </source>
</evidence>